<reference evidence="3" key="2">
    <citation type="submission" date="2025-08" db="UniProtKB">
        <authorList>
            <consortium name="RefSeq"/>
        </authorList>
    </citation>
    <scope>IDENTIFICATION</scope>
    <source>
        <tissue evidence="3">Leaf</tissue>
    </source>
</reference>
<reference evidence="2" key="1">
    <citation type="journal article" date="2021" name="Nat. Commun.">
        <title>Genomic analyses provide insights into spinach domestication and the genetic basis of agronomic traits.</title>
        <authorList>
            <person name="Cai X."/>
            <person name="Sun X."/>
            <person name="Xu C."/>
            <person name="Sun H."/>
            <person name="Wang X."/>
            <person name="Ge C."/>
            <person name="Zhang Z."/>
            <person name="Wang Q."/>
            <person name="Fei Z."/>
            <person name="Jiao C."/>
            <person name="Wang Q."/>
        </authorList>
    </citation>
    <scope>NUCLEOTIDE SEQUENCE [LARGE SCALE GENOMIC DNA]</scope>
    <source>
        <strain evidence="2">cv. Varoflay</strain>
    </source>
</reference>
<name>A0ABM3QGQ4_SPIOL</name>
<keyword evidence="2" id="KW-1185">Reference proteome</keyword>
<protein>
    <submittedName>
        <fullName evidence="3">Uncharacterized protein</fullName>
    </submittedName>
</protein>
<evidence type="ECO:0000256" key="1">
    <source>
        <dbReference type="SAM" id="MobiDB-lite"/>
    </source>
</evidence>
<sequence length="407" mass="46167">MLSHPYAASWIREVCRRVPLSASRIAWRVLPVSEVIWRPFADAPIPVSAARAHFLSLRRVLLPGVYHHMWYLGERVSLQHSTGDRLVPKDPPRSMLVPGDELAQLYLTARGDAVCLPWENFVDRRGRFEDLLGRLAPPVRFVLPEEEVDPEDIPFADRVIRYENSGGEQVEVTILVASPPHRRSYDAVPEHYAAAPWVGEHRWMLMIDSLKRHCAKLTQKLSGRDGEKRRRGRRGSVDREPQAETSLRQEGPSLDLRQGSRAGTFQRHSDADRGAAPLYMLIPPGILLGVRAVRGLLFLLLVTTSEGAVLSLRVRMLGFTGRRWRGCVRLRCLGHRTSSWRCWRLISTLPLSREFVLLLALFVSRSRSLVPLGQSWIGIWSVTGAATGVKRLWLTLRLMMTPTDPAW</sequence>
<evidence type="ECO:0000313" key="2">
    <source>
        <dbReference type="Proteomes" id="UP000813463"/>
    </source>
</evidence>
<feature type="region of interest" description="Disordered" evidence="1">
    <location>
        <begin position="219"/>
        <end position="269"/>
    </location>
</feature>
<proteinExistence type="predicted"/>
<dbReference type="GeneID" id="130459297"/>
<dbReference type="RefSeq" id="XP_056682542.1">
    <property type="nucleotide sequence ID" value="XM_056826564.1"/>
</dbReference>
<gene>
    <name evidence="3" type="primary">LOC130459297</name>
</gene>
<dbReference type="Proteomes" id="UP000813463">
    <property type="component" value="Chromosome 4"/>
</dbReference>
<evidence type="ECO:0000313" key="3">
    <source>
        <dbReference type="RefSeq" id="XP_056682542.1"/>
    </source>
</evidence>
<accession>A0ABM3QGQ4</accession>
<organism evidence="2 3">
    <name type="scientific">Spinacia oleracea</name>
    <name type="common">Spinach</name>
    <dbReference type="NCBI Taxonomy" id="3562"/>
    <lineage>
        <taxon>Eukaryota</taxon>
        <taxon>Viridiplantae</taxon>
        <taxon>Streptophyta</taxon>
        <taxon>Embryophyta</taxon>
        <taxon>Tracheophyta</taxon>
        <taxon>Spermatophyta</taxon>
        <taxon>Magnoliopsida</taxon>
        <taxon>eudicotyledons</taxon>
        <taxon>Gunneridae</taxon>
        <taxon>Pentapetalae</taxon>
        <taxon>Caryophyllales</taxon>
        <taxon>Chenopodiaceae</taxon>
        <taxon>Chenopodioideae</taxon>
        <taxon>Anserineae</taxon>
        <taxon>Spinacia</taxon>
    </lineage>
</organism>